<dbReference type="InterPro" id="IPR032675">
    <property type="entry name" value="LRR_dom_sf"/>
</dbReference>
<dbReference type="AlphaFoldDB" id="A0AA86R379"/>
<dbReference type="PANTHER" id="PTHR46652:SF3">
    <property type="entry name" value="LEUCINE-RICH REPEAT-CONTAINING PROTEIN 9"/>
    <property type="match status" value="1"/>
</dbReference>
<dbReference type="PROSITE" id="PS51450">
    <property type="entry name" value="LRR"/>
    <property type="match status" value="3"/>
</dbReference>
<dbReference type="EMBL" id="CAXDID020000001">
    <property type="protein sequence ID" value="CAL5970636.1"/>
    <property type="molecule type" value="Genomic_DNA"/>
</dbReference>
<gene>
    <name evidence="3" type="ORF">HINF_LOCUS56082</name>
    <name evidence="4" type="ORF">HINF_LOCUS576</name>
    <name evidence="5" type="ORF">HINF_LOCUS78286</name>
</gene>
<dbReference type="Pfam" id="PF00560">
    <property type="entry name" value="LRR_1"/>
    <property type="match status" value="1"/>
</dbReference>
<keyword evidence="2" id="KW-0677">Repeat</keyword>
<dbReference type="Gene3D" id="3.80.10.10">
    <property type="entry name" value="Ribonuclease Inhibitor"/>
    <property type="match status" value="1"/>
</dbReference>
<keyword evidence="6" id="KW-1185">Reference proteome</keyword>
<evidence type="ECO:0000313" key="5">
    <source>
        <dbReference type="EMBL" id="CAL6114783.1"/>
    </source>
</evidence>
<evidence type="ECO:0000256" key="2">
    <source>
        <dbReference type="ARBA" id="ARBA00022737"/>
    </source>
</evidence>
<dbReference type="EMBL" id="CAXDID020000827">
    <property type="protein sequence ID" value="CAL6114783.1"/>
    <property type="molecule type" value="Genomic_DNA"/>
</dbReference>
<dbReference type="PANTHER" id="PTHR46652">
    <property type="entry name" value="LEUCINE-RICH REPEAT AND IQ DOMAIN-CONTAINING PROTEIN 1-RELATED"/>
    <property type="match status" value="1"/>
</dbReference>
<protein>
    <submittedName>
        <fullName evidence="3">Leucine-rich repeat domain-containing protein</fullName>
    </submittedName>
    <submittedName>
        <fullName evidence="4">Leucine-rich_repeat domain-containing protein</fullName>
    </submittedName>
</protein>
<dbReference type="InterPro" id="IPR050836">
    <property type="entry name" value="SDS22/Internalin_LRR"/>
</dbReference>
<dbReference type="EMBL" id="CATOUU010001036">
    <property type="protein sequence ID" value="CAI9968437.1"/>
    <property type="molecule type" value="Genomic_DNA"/>
</dbReference>
<dbReference type="SUPFAM" id="SSF52058">
    <property type="entry name" value="L domain-like"/>
    <property type="match status" value="1"/>
</dbReference>
<dbReference type="InterPro" id="IPR001611">
    <property type="entry name" value="Leu-rich_rpt"/>
</dbReference>
<evidence type="ECO:0000313" key="4">
    <source>
        <dbReference type="EMBL" id="CAL5970636.1"/>
    </source>
</evidence>
<organism evidence="3">
    <name type="scientific">Hexamita inflata</name>
    <dbReference type="NCBI Taxonomy" id="28002"/>
    <lineage>
        <taxon>Eukaryota</taxon>
        <taxon>Metamonada</taxon>
        <taxon>Diplomonadida</taxon>
        <taxon>Hexamitidae</taxon>
        <taxon>Hexamitinae</taxon>
        <taxon>Hexamita</taxon>
    </lineage>
</organism>
<reference evidence="4 6" key="2">
    <citation type="submission" date="2024-07" db="EMBL/GenBank/DDBJ databases">
        <authorList>
            <person name="Akdeniz Z."/>
        </authorList>
    </citation>
    <scope>NUCLEOTIDE SEQUENCE [LARGE SCALE GENOMIC DNA]</scope>
</reference>
<evidence type="ECO:0000313" key="3">
    <source>
        <dbReference type="EMBL" id="CAI9968437.1"/>
    </source>
</evidence>
<dbReference type="InterPro" id="IPR025875">
    <property type="entry name" value="Leu-rich_rpt_4"/>
</dbReference>
<evidence type="ECO:0000256" key="1">
    <source>
        <dbReference type="ARBA" id="ARBA00022614"/>
    </source>
</evidence>
<accession>A0AA86R379</accession>
<name>A0AA86R379_9EUKA</name>
<dbReference type="Pfam" id="PF12799">
    <property type="entry name" value="LRR_4"/>
    <property type="match status" value="1"/>
</dbReference>
<keyword evidence="1" id="KW-0433">Leucine-rich repeat</keyword>
<comment type="caution">
    <text evidence="3">The sequence shown here is derived from an EMBL/GenBank/DDBJ whole genome shotgun (WGS) entry which is preliminary data.</text>
</comment>
<reference evidence="3" key="1">
    <citation type="submission" date="2023-06" db="EMBL/GenBank/DDBJ databases">
        <authorList>
            <person name="Kurt Z."/>
        </authorList>
    </citation>
    <scope>NUCLEOTIDE SEQUENCE</scope>
</reference>
<sequence length="299" mass="34579">MKEIQSPDSRISRSSLGQVIVQKMYANNETCIDFHISQSDKEEWRLTLNNKNIGTLDGIQWLTQLRYLNLDNNNLTEIHQLQYLQELTHLSLNYNNISGVYPIASLSKMYQLELCHNHIADISPLSDLQVKVFYISYNLITDLSVISYMCQIEDLSIDGNYIQDFSPLQALINLQHIIEYKQQVYEIRCNNSFELQELSLLFDNENKETDSSDSYDSTINSDGQYQPNDANMLLCKRITQIPKVLPYKYKLKDMMSRSNQKLRSAKELVQLSIKNYFQSLGSMLKTLNDAIVDGNTVSQ</sequence>
<proteinExistence type="predicted"/>
<dbReference type="Proteomes" id="UP001642409">
    <property type="component" value="Unassembled WGS sequence"/>
</dbReference>
<evidence type="ECO:0000313" key="6">
    <source>
        <dbReference type="Proteomes" id="UP001642409"/>
    </source>
</evidence>